<dbReference type="SUPFAM" id="SSF88723">
    <property type="entry name" value="PIN domain-like"/>
    <property type="match status" value="1"/>
</dbReference>
<organism evidence="2">
    <name type="scientific">Candidatus Kentrum sp. SD</name>
    <dbReference type="NCBI Taxonomy" id="2126332"/>
    <lineage>
        <taxon>Bacteria</taxon>
        <taxon>Pseudomonadati</taxon>
        <taxon>Pseudomonadota</taxon>
        <taxon>Gammaproteobacteria</taxon>
        <taxon>Candidatus Kentrum</taxon>
    </lineage>
</organism>
<dbReference type="InterPro" id="IPR002716">
    <property type="entry name" value="PIN_dom"/>
</dbReference>
<evidence type="ECO:0000259" key="1">
    <source>
        <dbReference type="Pfam" id="PF01850"/>
    </source>
</evidence>
<proteinExistence type="predicted"/>
<dbReference type="InterPro" id="IPR029060">
    <property type="entry name" value="PIN-like_dom_sf"/>
</dbReference>
<dbReference type="EMBL" id="CAADFR010000122">
    <property type="protein sequence ID" value="VFK42430.1"/>
    <property type="molecule type" value="Genomic_DNA"/>
</dbReference>
<reference evidence="2" key="1">
    <citation type="submission" date="2019-02" db="EMBL/GenBank/DDBJ databases">
        <authorList>
            <person name="Gruber-Vodicka R. H."/>
            <person name="Seah K. B. B."/>
        </authorList>
    </citation>
    <scope>NUCLEOTIDE SEQUENCE</scope>
    <source>
        <strain evidence="4">BECK_S127</strain>
        <strain evidence="3">BECK_S1320</strain>
        <strain evidence="2">BECK_S1321</strain>
    </source>
</reference>
<evidence type="ECO:0000313" key="4">
    <source>
        <dbReference type="EMBL" id="VFK80607.1"/>
    </source>
</evidence>
<protein>
    <submittedName>
        <fullName evidence="2">Predicted nucleic acid-binding protein, contains PIN domain</fullName>
    </submittedName>
</protein>
<dbReference type="Gene3D" id="3.40.50.1010">
    <property type="entry name" value="5'-nuclease"/>
    <property type="match status" value="1"/>
</dbReference>
<dbReference type="EMBL" id="CAADFU010000118">
    <property type="protein sequence ID" value="VFK48242.1"/>
    <property type="molecule type" value="Genomic_DNA"/>
</dbReference>
<accession>A0A450YLM5</accession>
<feature type="domain" description="PIN" evidence="1">
    <location>
        <begin position="2"/>
        <end position="118"/>
    </location>
</feature>
<dbReference type="EMBL" id="CAADHB010000133">
    <property type="protein sequence ID" value="VFK80607.1"/>
    <property type="molecule type" value="Genomic_DNA"/>
</dbReference>
<name>A0A450YLM5_9GAMM</name>
<gene>
    <name evidence="4" type="ORF">BECKSD772D_GA0070982_11335</name>
    <name evidence="3" type="ORF">BECKSD772E_GA0070983_11185</name>
    <name evidence="2" type="ORF">BECKSD772F_GA0070984_11224</name>
</gene>
<dbReference type="Pfam" id="PF01850">
    <property type="entry name" value="PIN"/>
    <property type="match status" value="1"/>
</dbReference>
<evidence type="ECO:0000313" key="3">
    <source>
        <dbReference type="EMBL" id="VFK48242.1"/>
    </source>
</evidence>
<evidence type="ECO:0000313" key="2">
    <source>
        <dbReference type="EMBL" id="VFK42430.1"/>
    </source>
</evidence>
<dbReference type="AlphaFoldDB" id="A0A450YLM5"/>
<sequence length="126" mass="14626">MYLFDTNIFLEILLSQEKSADCKKALNKYIGHIYISDFSLHSIGVILFRHGKGKIFNNFSADVLSKIDIVTLSKESYGKLSEFEDKCHLDFDDAYQCGIAEEWDLAIITMDKDFKRVSERIRIEFL</sequence>